<name>A0A0D0LG86_VARPD</name>
<dbReference type="OrthoDB" id="8854455at2"/>
<dbReference type="EMBL" id="JXQQ01000003">
    <property type="protein sequence ID" value="KIQ37202.1"/>
    <property type="molecule type" value="Genomic_DNA"/>
</dbReference>
<evidence type="ECO:0000313" key="2">
    <source>
        <dbReference type="Proteomes" id="UP000032067"/>
    </source>
</evidence>
<gene>
    <name evidence="1" type="ORF">RT97_00840</name>
</gene>
<evidence type="ECO:0008006" key="3">
    <source>
        <dbReference type="Google" id="ProtNLM"/>
    </source>
</evidence>
<sequence length="65" mass="7149">MPQRSPYVSPAAQARLVIALTTAAWRIAPSSPHEVARRAPHGYVPIRAMRRFHAAAALALLPHSW</sequence>
<accession>A0A0D0LG86</accession>
<evidence type="ECO:0000313" key="1">
    <source>
        <dbReference type="EMBL" id="KIQ37202.1"/>
    </source>
</evidence>
<dbReference type="AlphaFoldDB" id="A0A0D0LG86"/>
<reference evidence="1 2" key="1">
    <citation type="submission" date="2014-12" db="EMBL/GenBank/DDBJ databases">
        <title>16Stimator: statistical estimation of ribosomal gene copy numbers from draft genome assemblies.</title>
        <authorList>
            <person name="Perisin M.A."/>
            <person name="Vetter M."/>
            <person name="Gilbert J.A."/>
            <person name="Bergelson J."/>
        </authorList>
    </citation>
    <scope>NUCLEOTIDE SEQUENCE [LARGE SCALE GENOMIC DNA]</scope>
    <source>
        <strain evidence="1 2">MEDvA23</strain>
    </source>
</reference>
<dbReference type="Proteomes" id="UP000032067">
    <property type="component" value="Unassembled WGS sequence"/>
</dbReference>
<organism evidence="1 2">
    <name type="scientific">Variovorax paradoxus</name>
    <dbReference type="NCBI Taxonomy" id="34073"/>
    <lineage>
        <taxon>Bacteria</taxon>
        <taxon>Pseudomonadati</taxon>
        <taxon>Pseudomonadota</taxon>
        <taxon>Betaproteobacteria</taxon>
        <taxon>Burkholderiales</taxon>
        <taxon>Comamonadaceae</taxon>
        <taxon>Variovorax</taxon>
    </lineage>
</organism>
<comment type="caution">
    <text evidence="1">The sequence shown here is derived from an EMBL/GenBank/DDBJ whole genome shotgun (WGS) entry which is preliminary data.</text>
</comment>
<protein>
    <recommendedName>
        <fullName evidence="3">Transposase</fullName>
    </recommendedName>
</protein>
<dbReference type="RefSeq" id="WP_042576883.1">
    <property type="nucleotide sequence ID" value="NZ_JXQQ01000003.1"/>
</dbReference>
<proteinExistence type="predicted"/>